<dbReference type="Pfam" id="PF06626">
    <property type="entry name" value="DUF1152"/>
    <property type="match status" value="1"/>
</dbReference>
<accession>D2RDE3</accession>
<dbReference type="Proteomes" id="UP000001901">
    <property type="component" value="Chromosome"/>
</dbReference>
<dbReference type="AlphaFoldDB" id="D2RDE3"/>
<dbReference type="STRING" id="572546.Arcpr_1078"/>
<dbReference type="PaxDb" id="572546-Arcpr_1078"/>
<name>D2RDE3_ARCPA</name>
<dbReference type="EMBL" id="CP001857">
    <property type="protein sequence ID" value="ADB58137.1"/>
    <property type="molecule type" value="Genomic_DNA"/>
</dbReference>
<sequence>MKIAKMLKNVDRALLIGMGGGGDAVSTLAVAEFFKLFDVECICGGVVWERVTRDKKPGPLSVEEIDDCKSINNCLAWINARSNYRGLKLIVAQVAEFLDCEVVGVDITKGERGLTESLKDFIERENVDLVVGVDAGGDSLARGNEKGLHSPLADAIVLASLNKLNSIVAVVGFGSDGELSRNELELYLSEIARLDGVLGASLITRDFADRIADFVENVYTTASKIPIIASQGYYGKFKVWDKAVIDVSILNALIFYVKTDVIYRLSELPKAVEGTVSVWVANERLHEIGIKTELDHEIEVFEREFKGA</sequence>
<dbReference type="KEGG" id="apo:Arcpr_1078"/>
<protein>
    <recommendedName>
        <fullName evidence="3">DUF1152 domain-containing protein</fullName>
    </recommendedName>
</protein>
<dbReference type="InterPro" id="IPR010581">
    <property type="entry name" value="DUF1152"/>
</dbReference>
<evidence type="ECO:0000313" key="2">
    <source>
        <dbReference type="Proteomes" id="UP000001901"/>
    </source>
</evidence>
<dbReference type="GeneID" id="8739755"/>
<dbReference type="eggNOG" id="arCOG04164">
    <property type="taxonomic scope" value="Archaea"/>
</dbReference>
<dbReference type="RefSeq" id="WP_012940473.1">
    <property type="nucleotide sequence ID" value="NC_013741.1"/>
</dbReference>
<evidence type="ECO:0000313" key="1">
    <source>
        <dbReference type="EMBL" id="ADB58137.1"/>
    </source>
</evidence>
<evidence type="ECO:0008006" key="3">
    <source>
        <dbReference type="Google" id="ProtNLM"/>
    </source>
</evidence>
<dbReference type="HOGENOM" id="CLU_069296_0_0_2"/>
<keyword evidence="2" id="KW-1185">Reference proteome</keyword>
<proteinExistence type="predicted"/>
<reference evidence="1 2" key="1">
    <citation type="journal article" date="2010" name="Stand. Genomic Sci.">
        <title>Complete genome sequence of Archaeoglobus profundus type strain (AV18).</title>
        <authorList>
            <person name="von Jan M."/>
            <person name="Lapidus A."/>
            <person name="Del Rio T.G."/>
            <person name="Copeland A."/>
            <person name="Tice H."/>
            <person name="Cheng J.F."/>
            <person name="Lucas S."/>
            <person name="Chen F."/>
            <person name="Nolan M."/>
            <person name="Goodwin L."/>
            <person name="Han C."/>
            <person name="Pitluck S."/>
            <person name="Liolios K."/>
            <person name="Ivanova N."/>
            <person name="Mavromatis K."/>
            <person name="Ovchinnikova G."/>
            <person name="Chertkov O."/>
            <person name="Pati A."/>
            <person name="Chen A."/>
            <person name="Palaniappan K."/>
            <person name="Land M."/>
            <person name="Hauser L."/>
            <person name="Chang Y.J."/>
            <person name="Jeffries C.D."/>
            <person name="Saunders E."/>
            <person name="Brettin T."/>
            <person name="Detter J.C."/>
            <person name="Chain P."/>
            <person name="Eichinger K."/>
            <person name="Huber H."/>
            <person name="Spring S."/>
            <person name="Rohde M."/>
            <person name="Goker M."/>
            <person name="Wirth R."/>
            <person name="Woyke T."/>
            <person name="Bristow J."/>
            <person name="Eisen J.A."/>
            <person name="Markowitz V."/>
            <person name="Hugenholtz P."/>
            <person name="Kyrpides N.C."/>
            <person name="Klenk H.P."/>
        </authorList>
    </citation>
    <scope>NUCLEOTIDE SEQUENCE [LARGE SCALE GENOMIC DNA]</scope>
    <source>
        <strain evidence="2">DSM 5631 / JCM 9629 / NBRC 100127 / Av18</strain>
    </source>
</reference>
<gene>
    <name evidence="1" type="ordered locus">Arcpr_1078</name>
</gene>
<organism evidence="1 2">
    <name type="scientific">Archaeoglobus profundus (strain DSM 5631 / JCM 9629 / NBRC 100127 / Av18)</name>
    <dbReference type="NCBI Taxonomy" id="572546"/>
    <lineage>
        <taxon>Archaea</taxon>
        <taxon>Methanobacteriati</taxon>
        <taxon>Methanobacteriota</taxon>
        <taxon>Archaeoglobi</taxon>
        <taxon>Archaeoglobales</taxon>
        <taxon>Archaeoglobaceae</taxon>
        <taxon>Archaeoglobus</taxon>
    </lineage>
</organism>